<accession>A0A8J7WR38</accession>
<dbReference type="Pfam" id="PF02922">
    <property type="entry name" value="CBM_48"/>
    <property type="match status" value="1"/>
</dbReference>
<evidence type="ECO:0000313" key="3">
    <source>
        <dbReference type="Proteomes" id="UP000677913"/>
    </source>
</evidence>
<keyword evidence="3" id="KW-1185">Reference proteome</keyword>
<proteinExistence type="predicted"/>
<dbReference type="InterPro" id="IPR013783">
    <property type="entry name" value="Ig-like_fold"/>
</dbReference>
<feature type="domain" description="Glycoside hydrolase family 13 N-terminal" evidence="1">
    <location>
        <begin position="24"/>
        <end position="76"/>
    </location>
</feature>
<dbReference type="GO" id="GO:0005975">
    <property type="term" value="P:carbohydrate metabolic process"/>
    <property type="evidence" value="ECO:0007669"/>
    <property type="project" value="InterPro"/>
</dbReference>
<dbReference type="Proteomes" id="UP000677913">
    <property type="component" value="Unassembled WGS sequence"/>
</dbReference>
<dbReference type="InterPro" id="IPR004193">
    <property type="entry name" value="Glyco_hydro_13_N"/>
</dbReference>
<dbReference type="RefSeq" id="WP_211472468.1">
    <property type="nucleotide sequence ID" value="NZ_JAGSXH010000227.1"/>
</dbReference>
<dbReference type="InterPro" id="IPR014756">
    <property type="entry name" value="Ig_E-set"/>
</dbReference>
<dbReference type="EMBL" id="JAGSXH010000227">
    <property type="protein sequence ID" value="MBS2966928.1"/>
    <property type="molecule type" value="Genomic_DNA"/>
</dbReference>
<name>A0A8J7WR38_9ACTN</name>
<dbReference type="Gene3D" id="2.60.40.10">
    <property type="entry name" value="Immunoglobulins"/>
    <property type="match status" value="1"/>
</dbReference>
<sequence>MIVCKRTRSATRITFVLPFDEPNAEVSVVGDFNAWQPGTHVLTRSTYGTRAVTLTLPRDQKYAFRYVTHEGLLFDETDLEQQPCGSGGIVST</sequence>
<comment type="caution">
    <text evidence="2">The sequence shown here is derived from an EMBL/GenBank/DDBJ whole genome shotgun (WGS) entry which is preliminary data.</text>
</comment>
<protein>
    <recommendedName>
        <fullName evidence="1">Glycoside hydrolase family 13 N-terminal domain-containing protein</fullName>
    </recommendedName>
</protein>
<evidence type="ECO:0000313" key="2">
    <source>
        <dbReference type="EMBL" id="MBS2966928.1"/>
    </source>
</evidence>
<gene>
    <name evidence="2" type="ORF">KGA66_28095</name>
</gene>
<reference evidence="2" key="1">
    <citation type="submission" date="2021-04" db="EMBL/GenBank/DDBJ databases">
        <title>Genome based classification of Actinospica acidithermotolerans sp. nov., an actinobacterium isolated from an Indonesian hot spring.</title>
        <authorList>
            <person name="Kusuma A.B."/>
            <person name="Putra K.E."/>
            <person name="Nafisah S."/>
            <person name="Loh J."/>
            <person name="Nouioui I."/>
            <person name="Goodfellow M."/>
        </authorList>
    </citation>
    <scope>NUCLEOTIDE SEQUENCE</scope>
    <source>
        <strain evidence="2">DSM 45618</strain>
    </source>
</reference>
<dbReference type="SUPFAM" id="SSF81296">
    <property type="entry name" value="E set domains"/>
    <property type="match status" value="1"/>
</dbReference>
<evidence type="ECO:0000259" key="1">
    <source>
        <dbReference type="Pfam" id="PF02922"/>
    </source>
</evidence>
<dbReference type="AlphaFoldDB" id="A0A8J7WR38"/>
<dbReference type="GO" id="GO:0004553">
    <property type="term" value="F:hydrolase activity, hydrolyzing O-glycosyl compounds"/>
    <property type="evidence" value="ECO:0007669"/>
    <property type="project" value="InterPro"/>
</dbReference>
<organism evidence="2 3">
    <name type="scientific">Actinocrinis puniceicyclus</name>
    <dbReference type="NCBI Taxonomy" id="977794"/>
    <lineage>
        <taxon>Bacteria</taxon>
        <taxon>Bacillati</taxon>
        <taxon>Actinomycetota</taxon>
        <taxon>Actinomycetes</taxon>
        <taxon>Catenulisporales</taxon>
        <taxon>Actinospicaceae</taxon>
        <taxon>Actinocrinis</taxon>
    </lineage>
</organism>